<dbReference type="InterPro" id="IPR019627">
    <property type="entry name" value="YAcAr"/>
</dbReference>
<reference evidence="3" key="1">
    <citation type="submission" date="2017-03" db="EMBL/GenBank/DDBJ databases">
        <authorList>
            <person name="Safronova V.I."/>
            <person name="Sazanova A.L."/>
            <person name="Chirak E.R."/>
        </authorList>
    </citation>
    <scope>NUCLEOTIDE SEQUENCE [LARGE SCALE GENOMIC DNA]</scope>
    <source>
        <strain evidence="3">Ach-343</strain>
    </source>
</reference>
<protein>
    <recommendedName>
        <fullName evidence="1">YspA cpYpsA-related SLOG domain-containing protein</fullName>
    </recommendedName>
</protein>
<organism evidence="2 3">
    <name type="scientific">Mesorhizobium kowhaii</name>
    <dbReference type="NCBI Taxonomy" id="1300272"/>
    <lineage>
        <taxon>Bacteria</taxon>
        <taxon>Pseudomonadati</taxon>
        <taxon>Pseudomonadota</taxon>
        <taxon>Alphaproteobacteria</taxon>
        <taxon>Hyphomicrobiales</taxon>
        <taxon>Phyllobacteriaceae</taxon>
        <taxon>Mesorhizobium</taxon>
    </lineage>
</organism>
<accession>A0A2W7CJ00</accession>
<dbReference type="Proteomes" id="UP000248616">
    <property type="component" value="Unassembled WGS sequence"/>
</dbReference>
<keyword evidence="3" id="KW-1185">Reference proteome</keyword>
<proteinExistence type="predicted"/>
<dbReference type="RefSeq" id="WP_111546281.1">
    <property type="nucleotide sequence ID" value="NZ_MZXV01000050.1"/>
</dbReference>
<dbReference type="AlphaFoldDB" id="A0A2W7CJ00"/>
<dbReference type="OrthoDB" id="572639at2"/>
<evidence type="ECO:0000313" key="3">
    <source>
        <dbReference type="Proteomes" id="UP000248616"/>
    </source>
</evidence>
<dbReference type="EMBL" id="MZXV01000050">
    <property type="protein sequence ID" value="PZV36483.1"/>
    <property type="molecule type" value="Genomic_DNA"/>
</dbReference>
<gene>
    <name evidence="2" type="ORF">B5V02_22160</name>
</gene>
<name>A0A2W7CJ00_9HYPH</name>
<feature type="domain" description="YspA cpYpsA-related SLOG" evidence="1">
    <location>
        <begin position="1"/>
        <end position="64"/>
    </location>
</feature>
<evidence type="ECO:0000313" key="2">
    <source>
        <dbReference type="EMBL" id="PZV36483.1"/>
    </source>
</evidence>
<sequence length="114" mass="12590">MKVLVCGGRDFTDHAFVHAELDRLHAQHHFEVVIEGDARGVDRIAGEWARARGVELMVFPADWKGEGRHAALIRNERMLRDGKPDLVVGFPGGGGTWYTCSLAEKLGVTVIRLA</sequence>
<dbReference type="Pfam" id="PF10686">
    <property type="entry name" value="YAcAr"/>
    <property type="match status" value="1"/>
</dbReference>
<comment type="caution">
    <text evidence="2">The sequence shown here is derived from an EMBL/GenBank/DDBJ whole genome shotgun (WGS) entry which is preliminary data.</text>
</comment>
<evidence type="ECO:0000259" key="1">
    <source>
        <dbReference type="Pfam" id="PF10686"/>
    </source>
</evidence>